<dbReference type="Proteomes" id="UP000232883">
    <property type="component" value="Chromosome"/>
</dbReference>
<dbReference type="GO" id="GO:0009103">
    <property type="term" value="P:lipopolysaccharide biosynthetic process"/>
    <property type="evidence" value="ECO:0007669"/>
    <property type="project" value="TreeGrafter"/>
</dbReference>
<dbReference type="PANTHER" id="PTHR46401">
    <property type="entry name" value="GLYCOSYLTRANSFERASE WBBK-RELATED"/>
    <property type="match status" value="1"/>
</dbReference>
<dbReference type="AlphaFoldDB" id="A0A2K8Z6M8"/>
<dbReference type="RefSeq" id="WP_100992099.1">
    <property type="nucleotide sequence ID" value="NZ_CP025096.1"/>
</dbReference>
<gene>
    <name evidence="4" type="ORF">CWM47_29100</name>
</gene>
<organism evidence="4 5">
    <name type="scientific">Spirosoma pollinicola</name>
    <dbReference type="NCBI Taxonomy" id="2057025"/>
    <lineage>
        <taxon>Bacteria</taxon>
        <taxon>Pseudomonadati</taxon>
        <taxon>Bacteroidota</taxon>
        <taxon>Cytophagia</taxon>
        <taxon>Cytophagales</taxon>
        <taxon>Cytophagaceae</taxon>
        <taxon>Spirosoma</taxon>
    </lineage>
</organism>
<dbReference type="InterPro" id="IPR028098">
    <property type="entry name" value="Glyco_trans_4-like_N"/>
</dbReference>
<reference evidence="4 5" key="1">
    <citation type="submission" date="2017-11" db="EMBL/GenBank/DDBJ databases">
        <title>Taxonomic description and genome sequences of Spirosoma HA7 sp. nov., isolated from pollen microhabitat of Corylus avellana.</title>
        <authorList>
            <person name="Ambika Manirajan B."/>
            <person name="Suarez C."/>
            <person name="Ratering S."/>
            <person name="Geissler-Plaum R."/>
            <person name="Cardinale M."/>
            <person name="Sylvia S."/>
        </authorList>
    </citation>
    <scope>NUCLEOTIDE SEQUENCE [LARGE SCALE GENOMIC DNA]</scope>
    <source>
        <strain evidence="4 5">HA7</strain>
    </source>
</reference>
<dbReference type="KEGG" id="spir:CWM47_29100"/>
<dbReference type="Pfam" id="PF13439">
    <property type="entry name" value="Glyco_transf_4"/>
    <property type="match status" value="1"/>
</dbReference>
<dbReference type="PANTHER" id="PTHR46401:SF2">
    <property type="entry name" value="GLYCOSYLTRANSFERASE WBBK-RELATED"/>
    <property type="match status" value="1"/>
</dbReference>
<proteinExistence type="predicted"/>
<dbReference type="EMBL" id="CP025096">
    <property type="protein sequence ID" value="AUD05546.1"/>
    <property type="molecule type" value="Genomic_DNA"/>
</dbReference>
<evidence type="ECO:0000256" key="1">
    <source>
        <dbReference type="ARBA" id="ARBA00022679"/>
    </source>
</evidence>
<dbReference type="Gene3D" id="3.40.50.2000">
    <property type="entry name" value="Glycogen Phosphorylase B"/>
    <property type="match status" value="2"/>
</dbReference>
<evidence type="ECO:0000259" key="3">
    <source>
        <dbReference type="Pfam" id="PF13439"/>
    </source>
</evidence>
<evidence type="ECO:0000313" key="5">
    <source>
        <dbReference type="Proteomes" id="UP000232883"/>
    </source>
</evidence>
<dbReference type="OrthoDB" id="9801609at2"/>
<feature type="domain" description="Glycosyl transferase family 1" evidence="2">
    <location>
        <begin position="161"/>
        <end position="305"/>
    </location>
</feature>
<dbReference type="SUPFAM" id="SSF53756">
    <property type="entry name" value="UDP-Glycosyltransferase/glycogen phosphorylase"/>
    <property type="match status" value="1"/>
</dbReference>
<accession>A0A2K8Z6M8</accession>
<name>A0A2K8Z6M8_9BACT</name>
<protein>
    <submittedName>
        <fullName evidence="4">Glycosyltransferase family 1 protein</fullName>
    </submittedName>
</protein>
<feature type="domain" description="Glycosyltransferase subfamily 4-like N-terminal" evidence="3">
    <location>
        <begin position="37"/>
        <end position="152"/>
    </location>
</feature>
<keyword evidence="5" id="KW-1185">Reference proteome</keyword>
<evidence type="ECO:0000313" key="4">
    <source>
        <dbReference type="EMBL" id="AUD05546.1"/>
    </source>
</evidence>
<keyword evidence="1 4" id="KW-0808">Transferase</keyword>
<dbReference type="GO" id="GO:0016757">
    <property type="term" value="F:glycosyltransferase activity"/>
    <property type="evidence" value="ECO:0007669"/>
    <property type="project" value="InterPro"/>
</dbReference>
<dbReference type="InterPro" id="IPR001296">
    <property type="entry name" value="Glyco_trans_1"/>
</dbReference>
<sequence>MTILYLFRSSGTGHSIEHLFDTIRCEIEEAGIQTKAVRLPHISRGVRTVWQNLRFVKQLTASVFHITGDVHYLALALPASRTVLTIHDCSLLKNNRHRPLRYAIFWLFWYYLPIRRAGVVTAVSGKTRQELLRYVGPIAHKVKVVPNACDPTLMASPGVFYHAKPILLQIGTAPHKNLPSLIAAIEGISCTLVIVGPLTKEIRAELHQRQIDFRQYVDLSREAIVQLYTACDIVTFVSTYEGFGMPILEANAIGRAIITSDVSPMREVAAEAALLVNPTNIPAIRAGISRLIHDDIYRQHLIEEGLRNAQCYTVELAAHRYQSLYEQGCPSLSAQPVI</sequence>
<dbReference type="CDD" id="cd03809">
    <property type="entry name" value="GT4_MtfB-like"/>
    <property type="match status" value="1"/>
</dbReference>
<dbReference type="Pfam" id="PF00534">
    <property type="entry name" value="Glycos_transf_1"/>
    <property type="match status" value="1"/>
</dbReference>
<evidence type="ECO:0000259" key="2">
    <source>
        <dbReference type="Pfam" id="PF00534"/>
    </source>
</evidence>